<feature type="compositionally biased region" description="Polar residues" evidence="1">
    <location>
        <begin position="46"/>
        <end position="55"/>
    </location>
</feature>
<gene>
    <name evidence="2" type="ORF">VTK73DRAFT_4831</name>
</gene>
<proteinExistence type="predicted"/>
<name>A0ABR3V5M6_9PEZI</name>
<organism evidence="2 3">
    <name type="scientific">Phialemonium thermophilum</name>
    <dbReference type="NCBI Taxonomy" id="223376"/>
    <lineage>
        <taxon>Eukaryota</taxon>
        <taxon>Fungi</taxon>
        <taxon>Dikarya</taxon>
        <taxon>Ascomycota</taxon>
        <taxon>Pezizomycotina</taxon>
        <taxon>Sordariomycetes</taxon>
        <taxon>Sordariomycetidae</taxon>
        <taxon>Cephalothecales</taxon>
        <taxon>Cephalothecaceae</taxon>
        <taxon>Phialemonium</taxon>
    </lineage>
</organism>
<protein>
    <submittedName>
        <fullName evidence="2">Uncharacterized protein</fullName>
    </submittedName>
</protein>
<accession>A0ABR3V5M6</accession>
<feature type="compositionally biased region" description="Basic and acidic residues" evidence="1">
    <location>
        <begin position="30"/>
        <end position="45"/>
    </location>
</feature>
<feature type="region of interest" description="Disordered" evidence="1">
    <location>
        <begin position="1"/>
        <end position="81"/>
    </location>
</feature>
<keyword evidence="3" id="KW-1185">Reference proteome</keyword>
<evidence type="ECO:0000313" key="2">
    <source>
        <dbReference type="EMBL" id="KAL1837059.1"/>
    </source>
</evidence>
<dbReference type="Proteomes" id="UP001586593">
    <property type="component" value="Unassembled WGS sequence"/>
</dbReference>
<dbReference type="EMBL" id="JAZHXJ010002716">
    <property type="protein sequence ID" value="KAL1837059.1"/>
    <property type="molecule type" value="Genomic_DNA"/>
</dbReference>
<comment type="caution">
    <text evidence="2">The sequence shown here is derived from an EMBL/GenBank/DDBJ whole genome shotgun (WGS) entry which is preliminary data.</text>
</comment>
<reference evidence="2 3" key="1">
    <citation type="journal article" date="2024" name="Commun. Biol.">
        <title>Comparative genomic analysis of thermophilic fungi reveals convergent evolutionary adaptations and gene losses.</title>
        <authorList>
            <person name="Steindorff A.S."/>
            <person name="Aguilar-Pontes M.V."/>
            <person name="Robinson A.J."/>
            <person name="Andreopoulos B."/>
            <person name="LaButti K."/>
            <person name="Kuo A."/>
            <person name="Mondo S."/>
            <person name="Riley R."/>
            <person name="Otillar R."/>
            <person name="Haridas S."/>
            <person name="Lipzen A."/>
            <person name="Grimwood J."/>
            <person name="Schmutz J."/>
            <person name="Clum A."/>
            <person name="Reid I.D."/>
            <person name="Moisan M.C."/>
            <person name="Butler G."/>
            <person name="Nguyen T.T.M."/>
            <person name="Dewar K."/>
            <person name="Conant G."/>
            <person name="Drula E."/>
            <person name="Henrissat B."/>
            <person name="Hansel C."/>
            <person name="Singer S."/>
            <person name="Hutchinson M.I."/>
            <person name="de Vries R.P."/>
            <person name="Natvig D.O."/>
            <person name="Powell A.J."/>
            <person name="Tsang A."/>
            <person name="Grigoriev I.V."/>
        </authorList>
    </citation>
    <scope>NUCLEOTIDE SEQUENCE [LARGE SCALE GENOMIC DNA]</scope>
    <source>
        <strain evidence="2 3">ATCC 24622</strain>
    </source>
</reference>
<evidence type="ECO:0000313" key="3">
    <source>
        <dbReference type="Proteomes" id="UP001586593"/>
    </source>
</evidence>
<sequence length="193" mass="20455">MFLFWTSAQRGGHGRDPGTTSRADIPSLDGRNEASTHYDDIRRDSSVGSGWSWQQKSKREREGGEAQLPGPSVGQGRGDTRGLRLEGVATCTGERLAWLGPGWAAWPAGGAPRPDSALAQVQHRGSSTHESTVSLGGSRCLACCPSPSLSGSREAHLFGRALAGAPSLVSMDGLHNPRSVTHVICHSVHVYCM</sequence>
<evidence type="ECO:0000256" key="1">
    <source>
        <dbReference type="SAM" id="MobiDB-lite"/>
    </source>
</evidence>